<proteinExistence type="predicted"/>
<protein>
    <submittedName>
        <fullName evidence="1">Uncharacterized protein</fullName>
    </submittedName>
</protein>
<organism evidence="1 2">
    <name type="scientific">Colocasia esculenta</name>
    <name type="common">Wild taro</name>
    <name type="synonym">Arum esculentum</name>
    <dbReference type="NCBI Taxonomy" id="4460"/>
    <lineage>
        <taxon>Eukaryota</taxon>
        <taxon>Viridiplantae</taxon>
        <taxon>Streptophyta</taxon>
        <taxon>Embryophyta</taxon>
        <taxon>Tracheophyta</taxon>
        <taxon>Spermatophyta</taxon>
        <taxon>Magnoliopsida</taxon>
        <taxon>Liliopsida</taxon>
        <taxon>Araceae</taxon>
        <taxon>Aroideae</taxon>
        <taxon>Colocasieae</taxon>
        <taxon>Colocasia</taxon>
    </lineage>
</organism>
<dbReference type="Proteomes" id="UP000652761">
    <property type="component" value="Unassembled WGS sequence"/>
</dbReference>
<keyword evidence="2" id="KW-1185">Reference proteome</keyword>
<evidence type="ECO:0000313" key="2">
    <source>
        <dbReference type="Proteomes" id="UP000652761"/>
    </source>
</evidence>
<dbReference type="EMBL" id="NMUH01001593">
    <property type="protein sequence ID" value="MQL93745.1"/>
    <property type="molecule type" value="Genomic_DNA"/>
</dbReference>
<dbReference type="AlphaFoldDB" id="A0A843VCS8"/>
<gene>
    <name evidence="1" type="ORF">Taro_026391</name>
</gene>
<sequence length="337" mass="35703">MGGDATFGAPGGGPGGRVVTVVCGFPARVVRVLQLLLRRVRVHAVVVQLVVDSLAVVFPYGGRLQASPGAVLLVVFGAFECVCVPKAERAYVWCGLHWCKVVFCGTDRGFSRTVLCSFLVAVALPSRPRCIAWLPYVLVRFPRTVCCCPGEHFSQDCFVLAFVVAVLPQSLRCAVGLAGAFWRVFPERCLGGSSGGSPKTCLHCFCSSTCCSVLSDSLCCLVVGLCILVKVLPKIALCRSWWRFSPKLLLVVLVVAALSLCRDELPMLLVGLSVLQSAWALSSRCSVFCALLGANVVVALWKLSAFCVLLLWVSGGESPSVGPMSSQAVGADACAAP</sequence>
<name>A0A843VCS8_COLES</name>
<accession>A0A843VCS8</accession>
<reference evidence="1" key="1">
    <citation type="submission" date="2017-07" db="EMBL/GenBank/DDBJ databases">
        <title>Taro Niue Genome Assembly and Annotation.</title>
        <authorList>
            <person name="Atibalentja N."/>
            <person name="Keating K."/>
            <person name="Fields C.J."/>
        </authorList>
    </citation>
    <scope>NUCLEOTIDE SEQUENCE</scope>
    <source>
        <strain evidence="1">Niue_2</strain>
        <tissue evidence="1">Leaf</tissue>
    </source>
</reference>
<evidence type="ECO:0000313" key="1">
    <source>
        <dbReference type="EMBL" id="MQL93745.1"/>
    </source>
</evidence>
<comment type="caution">
    <text evidence="1">The sequence shown here is derived from an EMBL/GenBank/DDBJ whole genome shotgun (WGS) entry which is preliminary data.</text>
</comment>